<dbReference type="GO" id="GO:0005634">
    <property type="term" value="C:nucleus"/>
    <property type="evidence" value="ECO:0007669"/>
    <property type="project" value="TreeGrafter"/>
</dbReference>
<feature type="region of interest" description="Disordered" evidence="2">
    <location>
        <begin position="1565"/>
        <end position="1636"/>
    </location>
</feature>
<feature type="coiled-coil region" evidence="1">
    <location>
        <begin position="1411"/>
        <end position="1438"/>
    </location>
</feature>
<name>A0A8J6E970_ELECQ</name>
<dbReference type="InterPro" id="IPR019513">
    <property type="entry name" value="Centromere_CenpF_leu-rich_rpt"/>
</dbReference>
<feature type="compositionally biased region" description="Basic and acidic residues" evidence="2">
    <location>
        <begin position="379"/>
        <end position="391"/>
    </location>
</feature>
<dbReference type="InterPro" id="IPR043513">
    <property type="entry name" value="Cenp-F"/>
</dbReference>
<dbReference type="GO" id="GO:0010389">
    <property type="term" value="P:regulation of G2/M transition of mitotic cell cycle"/>
    <property type="evidence" value="ECO:0007669"/>
    <property type="project" value="TreeGrafter"/>
</dbReference>
<organism evidence="4 5">
    <name type="scientific">Eleutherodactylus coqui</name>
    <name type="common">Puerto Rican coqui</name>
    <dbReference type="NCBI Taxonomy" id="57060"/>
    <lineage>
        <taxon>Eukaryota</taxon>
        <taxon>Metazoa</taxon>
        <taxon>Chordata</taxon>
        <taxon>Craniata</taxon>
        <taxon>Vertebrata</taxon>
        <taxon>Euteleostomi</taxon>
        <taxon>Amphibia</taxon>
        <taxon>Batrachia</taxon>
        <taxon>Anura</taxon>
        <taxon>Neobatrachia</taxon>
        <taxon>Hyloidea</taxon>
        <taxon>Eleutherodactylidae</taxon>
        <taxon>Eleutherodactylinae</taxon>
        <taxon>Eleutherodactylus</taxon>
        <taxon>Eleutherodactylus</taxon>
    </lineage>
</organism>
<dbReference type="GO" id="GO:0000278">
    <property type="term" value="P:mitotic cell cycle"/>
    <property type="evidence" value="ECO:0007669"/>
    <property type="project" value="TreeGrafter"/>
</dbReference>
<feature type="coiled-coil region" evidence="1">
    <location>
        <begin position="24"/>
        <end position="79"/>
    </location>
</feature>
<dbReference type="Pfam" id="PF10473">
    <property type="entry name" value="CENP-F_leu_zip"/>
    <property type="match status" value="1"/>
</dbReference>
<feature type="compositionally biased region" description="Basic residues" evidence="2">
    <location>
        <begin position="1579"/>
        <end position="1595"/>
    </location>
</feature>
<evidence type="ECO:0000313" key="4">
    <source>
        <dbReference type="EMBL" id="KAG9464994.1"/>
    </source>
</evidence>
<feature type="domain" description="Centromere protein Cenp-F leucine-rich repeat-containing" evidence="3">
    <location>
        <begin position="1049"/>
        <end position="1179"/>
    </location>
</feature>
<dbReference type="PANTHER" id="PTHR18874">
    <property type="entry name" value="CMF/LEK/CENP CELL DIVISION-RELATED"/>
    <property type="match status" value="1"/>
</dbReference>
<feature type="region of interest" description="Disordered" evidence="2">
    <location>
        <begin position="460"/>
        <end position="492"/>
    </location>
</feature>
<accession>A0A8J6E970</accession>
<feature type="compositionally biased region" description="Basic and acidic residues" evidence="2">
    <location>
        <begin position="1684"/>
        <end position="1697"/>
    </location>
</feature>
<feature type="coiled-coil region" evidence="1">
    <location>
        <begin position="1464"/>
        <end position="1565"/>
    </location>
</feature>
<evidence type="ECO:0000256" key="1">
    <source>
        <dbReference type="SAM" id="Coils"/>
    </source>
</evidence>
<feature type="coiled-coil region" evidence="1">
    <location>
        <begin position="108"/>
        <end position="221"/>
    </location>
</feature>
<dbReference type="GO" id="GO:0000775">
    <property type="term" value="C:chromosome, centromeric region"/>
    <property type="evidence" value="ECO:0007669"/>
    <property type="project" value="InterPro"/>
</dbReference>
<feature type="region of interest" description="Disordered" evidence="2">
    <location>
        <begin position="1668"/>
        <end position="1708"/>
    </location>
</feature>
<feature type="compositionally biased region" description="Polar residues" evidence="2">
    <location>
        <begin position="462"/>
        <end position="481"/>
    </location>
</feature>
<feature type="coiled-coil region" evidence="1">
    <location>
        <begin position="312"/>
        <end position="339"/>
    </location>
</feature>
<feature type="coiled-coil region" evidence="1">
    <location>
        <begin position="648"/>
        <end position="689"/>
    </location>
</feature>
<dbReference type="OrthoDB" id="10255522at2759"/>
<feature type="compositionally biased region" description="Basic and acidic residues" evidence="2">
    <location>
        <begin position="1565"/>
        <end position="1578"/>
    </location>
</feature>
<feature type="region of interest" description="Disordered" evidence="2">
    <location>
        <begin position="355"/>
        <end position="391"/>
    </location>
</feature>
<dbReference type="SUPFAM" id="SSF57997">
    <property type="entry name" value="Tropomyosin"/>
    <property type="match status" value="1"/>
</dbReference>
<dbReference type="Proteomes" id="UP000770717">
    <property type="component" value="Unassembled WGS sequence"/>
</dbReference>
<feature type="coiled-coil region" evidence="1">
    <location>
        <begin position="718"/>
        <end position="1381"/>
    </location>
</feature>
<gene>
    <name evidence="4" type="ORF">GDO78_019102</name>
</gene>
<sequence>KNTNLEADIKAAVQKLNCQDSSSLENLKATMSILEKERDLAKEVLLKRENDLTEAKNTQTKMSEELSSLKNQLHCKEQECNDSSYWKKEYDKITAGYLEEKQETSGSIKDLESAVQSLTGQITVLETDKKALHTQIKTLQDRIDGRTADLEVQKVNSANLCSQMASESQKYQKEVENLLQKISELEAKLETQEEDVRSNQAALLEVELETQKKLNAELQGRQDLLVRHQQETPKHKSEAEGKECLCNAPSRDDAGVGSVISVIREKEEEIRRLSEKLSCAKAEMECGHQKNQELRTKLQELALLSESWSAERETLAASITALQRDIEKLMEENKRMSERCNMQNYKEMQPRNAEIDPTERDNVTEVNPADGSREGNVIPKREGTEWKEKASRIEQEISGPLPAHEERSSLVGKLQGNEELQVKHKETISRGAEVKIESLNESCMEKDPSVDGVREHLIDLQSPPNDSLESVSPLRNDSQDAPESPKEKKGSILHSLDETMLMGGRDGLLMDSSLLDLTGEISMFTPAARLQNREENLTLLINMDHLTLTSSNDSTLPLPDLTQLNFPESPTLSPFMSPPVKERLDGNRKSITSEIVDLILQQSPQQQQVLSPDVRSNQPADVNDWLMVYHMEISRLQKQHFSEIATWQQKLKDQALEMETKLSAEKAEAQRLAQELEAARLELQILDTSARSLLSFNEEDLKTEEKEQLSQQEREEMNPNLVEEISALSAHVERLKAELLKHQEKQDLDNKLKDFEVERLELLEKIELMSIEKSQSANKVVELEKELNDSLNAAEMLKQQICELCKIQETLETSSKEWKESYLQIESELKRAKSERANMENHALSLEGDLDALQAKCQRLQEESQGNSRTLHEIQENLNAAVTEKLQLNQEMENLVEEKEELEQMYKKLKVREQDLESSKLSSRNQSQILEAELRTLKEKLQASQLTAEQLAAERDSMFGLQENEKVRIEELQNEIQKVQEEKKILVKDQEDLQTQVSTMQVEAERLSRALERCQSEKQELGSSLSSAQEEVTLMRTGIEKLKVKIEADEQKKRQTMEKLKESNWKFDKLNDRMESLERELLMSEENLENAILQSEMAKEEAETLKEQKEALEVELKCLKKKLEELEEELQSSREKMVELEATVAAITKSLENQEMKYTQLMDDSKKQQDLLQGELDELLTQKALSDQTCNTAVAECADMSSKMKRQREELLQELEKAQTASSELEETLQKLTSEQEECKLQLNKKTRQLMAFESQAREAEEREVKYSSEVSRWEVESENLKNRNKSLQAALEELEGKVQTASAENQTLQATIADLKTSCRDREAQMEATKSEREALLDKAQLLSATSEAADLRTSLASLRADLQSQAQKHKNDVTGYEERLRCADLRHRSLLDEIGKRQDADLGSHQERMAALQTLLNAREQEMESLRAANGELKESLCKAEEQLEVMIIDLKKANSKAGSDLRRWMTSCEELEEEKQQLQRRILQQEETLKHSATDLNTSGDISLSEMEELRQCLEEKTLEAEESVEKYCNLLVKTHKLEEANEALSRQVDLMRARLKELGAKKDVAEPRGSEEAKKGKRRRSAQRKQAGKRRRESENAGQNPSTPLADPKRVRKDGSHGVEEECEPDGLPEVVKKGNTQCECAHSRITKATEGAAAMDVLSPLAASVRRKSRASDNLCATKPEKRRASAKASHDDTEEEGTCHVQ</sequence>
<keyword evidence="5" id="KW-1185">Reference proteome</keyword>
<dbReference type="Gene3D" id="1.10.287.1490">
    <property type="match status" value="1"/>
</dbReference>
<reference evidence="4" key="1">
    <citation type="thesis" date="2020" institute="ProQuest LLC" country="789 East Eisenhower Parkway, Ann Arbor, MI, USA">
        <title>Comparative Genomics and Chromosome Evolution.</title>
        <authorList>
            <person name="Mudd A.B."/>
        </authorList>
    </citation>
    <scope>NUCLEOTIDE SEQUENCE</scope>
    <source>
        <strain evidence="4">HN-11 Male</strain>
        <tissue evidence="4">Kidney and liver</tissue>
    </source>
</reference>
<dbReference type="InterPro" id="IPR018247">
    <property type="entry name" value="EF_Hand_1_Ca_BS"/>
</dbReference>
<dbReference type="GO" id="GO:0000922">
    <property type="term" value="C:spindle pole"/>
    <property type="evidence" value="ECO:0007669"/>
    <property type="project" value="TreeGrafter"/>
</dbReference>
<protein>
    <recommendedName>
        <fullName evidence="3">Centromere protein Cenp-F leucine-rich repeat-containing domain-containing protein</fullName>
    </recommendedName>
</protein>
<dbReference type="EMBL" id="WNTK01003638">
    <property type="protein sequence ID" value="KAG9464994.1"/>
    <property type="molecule type" value="Genomic_DNA"/>
</dbReference>
<dbReference type="GO" id="GO:0070840">
    <property type="term" value="F:dynein complex binding"/>
    <property type="evidence" value="ECO:0007669"/>
    <property type="project" value="InterPro"/>
</dbReference>
<proteinExistence type="predicted"/>
<keyword evidence="1" id="KW-0175">Coiled coil</keyword>
<dbReference type="GO" id="GO:0042803">
    <property type="term" value="F:protein homodimerization activity"/>
    <property type="evidence" value="ECO:0007669"/>
    <property type="project" value="InterPro"/>
</dbReference>
<evidence type="ECO:0000259" key="3">
    <source>
        <dbReference type="Pfam" id="PF10473"/>
    </source>
</evidence>
<dbReference type="GO" id="GO:0008017">
    <property type="term" value="F:microtubule binding"/>
    <property type="evidence" value="ECO:0007669"/>
    <property type="project" value="InterPro"/>
</dbReference>
<dbReference type="GO" id="GO:0051310">
    <property type="term" value="P:metaphase chromosome alignment"/>
    <property type="evidence" value="ECO:0007669"/>
    <property type="project" value="TreeGrafter"/>
</dbReference>
<evidence type="ECO:0000313" key="5">
    <source>
        <dbReference type="Proteomes" id="UP000770717"/>
    </source>
</evidence>
<dbReference type="PANTHER" id="PTHR18874:SF10">
    <property type="entry name" value="CENTROMERE PROTEIN F"/>
    <property type="match status" value="1"/>
</dbReference>
<dbReference type="PROSITE" id="PS00018">
    <property type="entry name" value="EF_HAND_1"/>
    <property type="match status" value="1"/>
</dbReference>
<comment type="caution">
    <text evidence="4">The sequence shown here is derived from an EMBL/GenBank/DDBJ whole genome shotgun (WGS) entry which is preliminary data.</text>
</comment>
<feature type="compositionally biased region" description="Basic and acidic residues" evidence="2">
    <location>
        <begin position="1611"/>
        <end position="1624"/>
    </location>
</feature>
<feature type="non-terminal residue" evidence="4">
    <location>
        <position position="1708"/>
    </location>
</feature>
<evidence type="ECO:0000256" key="2">
    <source>
        <dbReference type="SAM" id="MobiDB-lite"/>
    </source>
</evidence>